<dbReference type="InterPro" id="IPR013126">
    <property type="entry name" value="Hsp_70_fam"/>
</dbReference>
<dbReference type="AlphaFoldDB" id="A0A7S3NKF0"/>
<accession>A0A7S3NKF0</accession>
<evidence type="ECO:0000256" key="2">
    <source>
        <dbReference type="ARBA" id="ARBA00022840"/>
    </source>
</evidence>
<dbReference type="Gene3D" id="3.30.420.40">
    <property type="match status" value="2"/>
</dbReference>
<dbReference type="Pfam" id="PF00012">
    <property type="entry name" value="HSP70"/>
    <property type="match status" value="1"/>
</dbReference>
<evidence type="ECO:0000256" key="1">
    <source>
        <dbReference type="ARBA" id="ARBA00022741"/>
    </source>
</evidence>
<dbReference type="InterPro" id="IPR043129">
    <property type="entry name" value="ATPase_NBD"/>
</dbReference>
<proteinExistence type="predicted"/>
<dbReference type="GO" id="GO:0140662">
    <property type="term" value="F:ATP-dependent protein folding chaperone"/>
    <property type="evidence" value="ECO:0007669"/>
    <property type="project" value="InterPro"/>
</dbReference>
<name>A0A7S3NKF0_9STRA</name>
<evidence type="ECO:0000313" key="3">
    <source>
        <dbReference type="EMBL" id="CAE0366409.1"/>
    </source>
</evidence>
<dbReference type="PRINTS" id="PR00301">
    <property type="entry name" value="HEATSHOCK70"/>
</dbReference>
<organism evidence="3">
    <name type="scientific">Aureoumbra lagunensis</name>
    <dbReference type="NCBI Taxonomy" id="44058"/>
    <lineage>
        <taxon>Eukaryota</taxon>
        <taxon>Sar</taxon>
        <taxon>Stramenopiles</taxon>
        <taxon>Ochrophyta</taxon>
        <taxon>Pelagophyceae</taxon>
        <taxon>Pelagomonadales</taxon>
        <taxon>Aureoumbra</taxon>
    </lineage>
</organism>
<gene>
    <name evidence="3" type="ORF">ALAG00032_LOCUS7153</name>
</gene>
<dbReference type="PROSITE" id="PS01036">
    <property type="entry name" value="HSP70_3"/>
    <property type="match status" value="1"/>
</dbReference>
<dbReference type="Gene3D" id="3.90.640.10">
    <property type="entry name" value="Actin, Chain A, domain 4"/>
    <property type="match status" value="1"/>
</dbReference>
<dbReference type="SUPFAM" id="SSF53067">
    <property type="entry name" value="Actin-like ATPase domain"/>
    <property type="match status" value="2"/>
</dbReference>
<dbReference type="GO" id="GO:0005524">
    <property type="term" value="F:ATP binding"/>
    <property type="evidence" value="ECO:0007669"/>
    <property type="project" value="UniProtKB-KW"/>
</dbReference>
<sequence length="431" mass="46325">MVNSSILILFGSALVAICAVLSALGFRGRVNTVGIDLGTTYSVIAVSDTGFMKRKKKKNAAERYMPSARVIYDENGEALTPSMVAFLENGKTEVGWSALNLLDSQATDARYVIRDAKRFIGRAFDDASVAPQAEEYSYQVIPNGTCAAFQIDPTRGHGASVTPERVGELVVRRLLQSAQRDLGHTGITTAVIAVPAGFGPNQTRATADAFKAAGLKIARILPEPVAAAVAYGLQRRPDVKHVLVYDFGGGTLDVSVLYVRDGSVEVVANHGDNDLGGSDFDHCIAHALATDLNKTEPITTDAQKQIPPCAPHVLLRYAEDAKIALTDTERVVTPPCRRLTDDKPVSTTILRSYFESQLCGHLFQRAISVVHSTLKESMIRLDDIDEVVLVGGTSRIPKVRSDIKAALNIKRLNTDIDPDVTVAVGAASVLD</sequence>
<protein>
    <submittedName>
        <fullName evidence="3">Uncharacterized protein</fullName>
    </submittedName>
</protein>
<dbReference type="EMBL" id="HBIJ01010416">
    <property type="protein sequence ID" value="CAE0366409.1"/>
    <property type="molecule type" value="Transcribed_RNA"/>
</dbReference>
<keyword evidence="1" id="KW-0547">Nucleotide-binding</keyword>
<dbReference type="InterPro" id="IPR018181">
    <property type="entry name" value="Heat_shock_70_CS"/>
</dbReference>
<reference evidence="3" key="1">
    <citation type="submission" date="2021-01" db="EMBL/GenBank/DDBJ databases">
        <authorList>
            <person name="Corre E."/>
            <person name="Pelletier E."/>
            <person name="Niang G."/>
            <person name="Scheremetjew M."/>
            <person name="Finn R."/>
            <person name="Kale V."/>
            <person name="Holt S."/>
            <person name="Cochrane G."/>
            <person name="Meng A."/>
            <person name="Brown T."/>
            <person name="Cohen L."/>
        </authorList>
    </citation>
    <scope>NUCLEOTIDE SEQUENCE</scope>
    <source>
        <strain evidence="3">CCMP1510</strain>
    </source>
</reference>
<dbReference type="PANTHER" id="PTHR19375">
    <property type="entry name" value="HEAT SHOCK PROTEIN 70KDA"/>
    <property type="match status" value="1"/>
</dbReference>
<keyword evidence="2" id="KW-0067">ATP-binding</keyword>
<dbReference type="PROSITE" id="PS00297">
    <property type="entry name" value="HSP70_1"/>
    <property type="match status" value="1"/>
</dbReference>
<dbReference type="PROSITE" id="PS00329">
    <property type="entry name" value="HSP70_2"/>
    <property type="match status" value="1"/>
</dbReference>